<protein>
    <recommendedName>
        <fullName evidence="7">ATP-dependent RNA helicase</fullName>
        <ecNumber evidence="7">3.6.4.13</ecNumber>
    </recommendedName>
</protein>
<dbReference type="InterPro" id="IPR011545">
    <property type="entry name" value="DEAD/DEAH_box_helicase_dom"/>
</dbReference>
<dbReference type="EMBL" id="KP718779">
    <property type="protein sequence ID" value="ALM54997.1"/>
    <property type="molecule type" value="mRNA"/>
</dbReference>
<comment type="function">
    <text evidence="7">RNA helicase.</text>
</comment>
<evidence type="ECO:0000259" key="9">
    <source>
        <dbReference type="PROSITE" id="PS51192"/>
    </source>
</evidence>
<dbReference type="PROSITE" id="PS51194">
    <property type="entry name" value="HELICASE_CTER"/>
    <property type="match status" value="1"/>
</dbReference>
<comment type="catalytic activity">
    <reaction evidence="7">
        <text>ATP + H2O = ADP + phosphate + H(+)</text>
        <dbReference type="Rhea" id="RHEA:13065"/>
        <dbReference type="ChEBI" id="CHEBI:15377"/>
        <dbReference type="ChEBI" id="CHEBI:15378"/>
        <dbReference type="ChEBI" id="CHEBI:30616"/>
        <dbReference type="ChEBI" id="CHEBI:43474"/>
        <dbReference type="ChEBI" id="CHEBI:456216"/>
        <dbReference type="EC" id="3.6.4.13"/>
    </reaction>
</comment>
<feature type="non-terminal residue" evidence="12">
    <location>
        <position position="879"/>
    </location>
</feature>
<organism evidence="12">
    <name type="scientific">Chlamydomonas sp. ICE-L</name>
    <dbReference type="NCBI Taxonomy" id="309537"/>
    <lineage>
        <taxon>Eukaryota</taxon>
        <taxon>Viridiplantae</taxon>
        <taxon>Chlorophyta</taxon>
        <taxon>core chlorophytes</taxon>
        <taxon>Chlorophyceae</taxon>
        <taxon>CS clade</taxon>
        <taxon>Chlamydomonadales</taxon>
        <taxon>Chlamydomonadaceae</taxon>
        <taxon>Chlamydomonas</taxon>
    </lineage>
</organism>
<dbReference type="EC" id="3.6.4.13" evidence="7"/>
<dbReference type="AlphaFoldDB" id="A0A0S1VVM6"/>
<evidence type="ECO:0000256" key="6">
    <source>
        <dbReference type="PROSITE-ProRule" id="PRU00552"/>
    </source>
</evidence>
<proteinExistence type="evidence at transcript level"/>
<dbReference type="PROSITE" id="PS00039">
    <property type="entry name" value="DEAD_ATP_HELICASE"/>
    <property type="match status" value="1"/>
</dbReference>
<evidence type="ECO:0000259" key="11">
    <source>
        <dbReference type="PROSITE" id="PS51195"/>
    </source>
</evidence>
<dbReference type="GO" id="GO:0003724">
    <property type="term" value="F:RNA helicase activity"/>
    <property type="evidence" value="ECO:0007669"/>
    <property type="project" value="UniProtKB-EC"/>
</dbReference>
<dbReference type="InterPro" id="IPR000629">
    <property type="entry name" value="RNA-helicase_DEAD-box_CS"/>
</dbReference>
<sequence length="879" mass="95052">MGVSEKRKVFLKHRNNRTKREDDEIKALEKTIAEGAPASGTNPLLLSGSSEESKPSSGSGTKSGKTDPNPASVSYSTARTFDDLPLSQYTKDALHSSGFVTLTAIQRAALPHALAGRDVLGAAKTGSGKTLSFLIPVVEKLYRSKWSQTDGLGALILTPTRELAMQIFEELKKVGKNHELSAGLLIGGKTVKAETNTVGKMNILVCTPGRLLQHMDETPGFDCTNTQMLVLDEADRILDMGFAATLDAIIANLPKERTTMLFSATQTKSVKDLARLSLADPEYLAVHSDAAAPTPLKLDQAFAVVGQHEKLDVLWGFIKAHLRVKTIVFLSTCKQVRFVHEAFKKLRPGIPVRALHGGMKQFKRLAVFYEFQEEAASVLFATDVAARGLDIQKVDWVVQFDCPEDVACYIHRVGRTARYMSSGRSLMLLLPSEKEGMVKLMTEAKVPVKQIKMNPNKALPVAPALQALLSKNVDLKEYAQRALVAYVRSVFLQPNKDVFDVTKIPIAEAAESMGLLTAPKLRFLKKVGKKTKTIEVGGPTDAVRALHKAADVPAASGSDDSEDDTPPTKDQKKAQKAAKSAKKEQSAKESAKQQAEDEGDDFLTIKKRHTGSESEEEEEEMVAGPPGAADLEGAGKLPKKKKKPKIKVGKTTGSRVVFDEDGEAMDPFERLAKTLGENDTMNEDNADGEGDGVYAVNKTAADRFKVAADIMRKRDREDKERLKQLRKEMKADMKARQRQQDVDDAGEADMGAVLGRPSDDDEGSEGSDGGSGGSGDEDSGSDGEDRGVGDMESGSSEEESDGSSSEDEVEEATPKRRKVASGGAEKLAAASARKPVSQLAEAAPARGDMTDPRPAKASKIDQMSVEDQEALALQMLSRR</sequence>
<dbReference type="Pfam" id="PF00271">
    <property type="entry name" value="Helicase_C"/>
    <property type="match status" value="1"/>
</dbReference>
<evidence type="ECO:0000256" key="5">
    <source>
        <dbReference type="ARBA" id="ARBA00022884"/>
    </source>
</evidence>
<dbReference type="SUPFAM" id="SSF52540">
    <property type="entry name" value="P-loop containing nucleoside triphosphate hydrolases"/>
    <property type="match status" value="1"/>
</dbReference>
<evidence type="ECO:0000256" key="8">
    <source>
        <dbReference type="SAM" id="MobiDB-lite"/>
    </source>
</evidence>
<dbReference type="SMART" id="SM01178">
    <property type="entry name" value="DUF4217"/>
    <property type="match status" value="1"/>
</dbReference>
<dbReference type="InterPro" id="IPR027417">
    <property type="entry name" value="P-loop_NTPase"/>
</dbReference>
<feature type="region of interest" description="Disordered" evidence="8">
    <location>
        <begin position="550"/>
        <end position="661"/>
    </location>
</feature>
<feature type="compositionally biased region" description="Basic and acidic residues" evidence="8">
    <location>
        <begin position="708"/>
        <end position="741"/>
    </location>
</feature>
<feature type="compositionally biased region" description="Low complexity" evidence="8">
    <location>
        <begin position="43"/>
        <end position="63"/>
    </location>
</feature>
<reference evidence="12" key="1">
    <citation type="journal article" date="2015" name="Extremophiles">
        <title>Transcriptome-wide analysis of DEAD-box RNA helicase gene family in an Antarctic psychrophilic alga Chlamydomonas sp. ICE-L.</title>
        <authorList>
            <person name="Liu C."/>
            <person name="Huang X."/>
        </authorList>
    </citation>
    <scope>NUCLEOTIDE SEQUENCE</scope>
</reference>
<evidence type="ECO:0000256" key="4">
    <source>
        <dbReference type="ARBA" id="ARBA00022840"/>
    </source>
</evidence>
<dbReference type="PROSITE" id="PS51192">
    <property type="entry name" value="HELICASE_ATP_BIND_1"/>
    <property type="match status" value="1"/>
</dbReference>
<comment type="domain">
    <text evidence="7">The Q motif is unique to and characteristic of the DEAD box family of RNA helicases and controls ATP binding and hydrolysis.</text>
</comment>
<comment type="similarity">
    <text evidence="7">Belongs to the DEAD box helicase family.</text>
</comment>
<accession>A0A0S1VVM6</accession>
<feature type="compositionally biased region" description="Acidic residues" evidence="8">
    <location>
        <begin position="680"/>
        <end position="690"/>
    </location>
</feature>
<feature type="compositionally biased region" description="Basic residues" evidence="8">
    <location>
        <begin position="637"/>
        <end position="648"/>
    </location>
</feature>
<feature type="compositionally biased region" description="Basic and acidic residues" evidence="8">
    <location>
        <begin position="18"/>
        <end position="32"/>
    </location>
</feature>
<feature type="compositionally biased region" description="Basic and acidic residues" evidence="8">
    <location>
        <begin position="581"/>
        <end position="595"/>
    </location>
</feature>
<keyword evidence="5 7" id="KW-0694">RNA-binding</keyword>
<evidence type="ECO:0000259" key="10">
    <source>
        <dbReference type="PROSITE" id="PS51194"/>
    </source>
</evidence>
<keyword evidence="3 7" id="KW-0347">Helicase</keyword>
<dbReference type="CDD" id="cd17941">
    <property type="entry name" value="DEADc_DDX10"/>
    <property type="match status" value="1"/>
</dbReference>
<feature type="domain" description="Helicase ATP-binding" evidence="9">
    <location>
        <begin position="110"/>
        <end position="284"/>
    </location>
</feature>
<evidence type="ECO:0000256" key="1">
    <source>
        <dbReference type="ARBA" id="ARBA00022741"/>
    </source>
</evidence>
<dbReference type="PROSITE" id="PS51195">
    <property type="entry name" value="Q_MOTIF"/>
    <property type="match status" value="1"/>
</dbReference>
<dbReference type="InterPro" id="IPR025313">
    <property type="entry name" value="SPB4-like_CTE"/>
</dbReference>
<evidence type="ECO:0000256" key="3">
    <source>
        <dbReference type="ARBA" id="ARBA00022806"/>
    </source>
</evidence>
<keyword evidence="1 7" id="KW-0547">Nucleotide-binding</keyword>
<feature type="domain" description="DEAD-box RNA helicase Q" evidence="11">
    <location>
        <begin position="79"/>
        <end position="107"/>
    </location>
</feature>
<evidence type="ECO:0000256" key="2">
    <source>
        <dbReference type="ARBA" id="ARBA00022801"/>
    </source>
</evidence>
<dbReference type="InterPro" id="IPR014001">
    <property type="entry name" value="Helicase_ATP-bd"/>
</dbReference>
<feature type="short sequence motif" description="Q motif" evidence="6">
    <location>
        <begin position="79"/>
        <end position="107"/>
    </location>
</feature>
<name>A0A0S1VVM6_9CHLO</name>
<dbReference type="GO" id="GO:0005524">
    <property type="term" value="F:ATP binding"/>
    <property type="evidence" value="ECO:0007669"/>
    <property type="project" value="UniProtKB-UniRule"/>
</dbReference>
<dbReference type="SMART" id="SM00487">
    <property type="entry name" value="DEXDc"/>
    <property type="match status" value="1"/>
</dbReference>
<evidence type="ECO:0000313" key="12">
    <source>
        <dbReference type="EMBL" id="ALM54997.1"/>
    </source>
</evidence>
<dbReference type="InterPro" id="IPR001650">
    <property type="entry name" value="Helicase_C-like"/>
</dbReference>
<feature type="region of interest" description="Disordered" evidence="8">
    <location>
        <begin position="1"/>
        <end position="76"/>
    </location>
</feature>
<dbReference type="CDD" id="cd18787">
    <property type="entry name" value="SF2_C_DEAD"/>
    <property type="match status" value="1"/>
</dbReference>
<keyword evidence="4 7" id="KW-0067">ATP-binding</keyword>
<dbReference type="Pfam" id="PF00270">
    <property type="entry name" value="DEAD"/>
    <property type="match status" value="1"/>
</dbReference>
<dbReference type="GO" id="GO:0016887">
    <property type="term" value="F:ATP hydrolysis activity"/>
    <property type="evidence" value="ECO:0007669"/>
    <property type="project" value="RHEA"/>
</dbReference>
<evidence type="ECO:0000256" key="7">
    <source>
        <dbReference type="RuleBase" id="RU365068"/>
    </source>
</evidence>
<feature type="region of interest" description="Disordered" evidence="8">
    <location>
        <begin position="708"/>
        <end position="866"/>
    </location>
</feature>
<dbReference type="GO" id="GO:0003723">
    <property type="term" value="F:RNA binding"/>
    <property type="evidence" value="ECO:0007669"/>
    <property type="project" value="UniProtKB-UniRule"/>
</dbReference>
<keyword evidence="2 7" id="KW-0378">Hydrolase</keyword>
<feature type="compositionally biased region" description="Acidic residues" evidence="8">
    <location>
        <begin position="795"/>
        <end position="811"/>
    </location>
</feature>
<dbReference type="Pfam" id="PF13959">
    <property type="entry name" value="CTE_SPB4"/>
    <property type="match status" value="1"/>
</dbReference>
<dbReference type="PANTHER" id="PTHR24031">
    <property type="entry name" value="RNA HELICASE"/>
    <property type="match status" value="1"/>
</dbReference>
<feature type="domain" description="Helicase C-terminal" evidence="10">
    <location>
        <begin position="316"/>
        <end position="459"/>
    </location>
</feature>
<dbReference type="InterPro" id="IPR014014">
    <property type="entry name" value="RNA_helicase_DEAD_Q_motif"/>
</dbReference>
<dbReference type="Gene3D" id="3.40.50.300">
    <property type="entry name" value="P-loop containing nucleotide triphosphate hydrolases"/>
    <property type="match status" value="2"/>
</dbReference>
<feature type="region of interest" description="Disordered" evidence="8">
    <location>
        <begin position="673"/>
        <end position="692"/>
    </location>
</feature>
<feature type="non-terminal residue" evidence="12">
    <location>
        <position position="1"/>
    </location>
</feature>
<dbReference type="SMART" id="SM00490">
    <property type="entry name" value="HELICc"/>
    <property type="match status" value="1"/>
</dbReference>